<accession>A0A397R324</accession>
<evidence type="ECO:0000259" key="1">
    <source>
        <dbReference type="Pfam" id="PF01637"/>
    </source>
</evidence>
<gene>
    <name evidence="2" type="ORF">EI71_01871</name>
</gene>
<dbReference type="PANTHER" id="PTHR34704">
    <property type="entry name" value="ATPASE"/>
    <property type="match status" value="1"/>
</dbReference>
<proteinExistence type="predicted"/>
<keyword evidence="3" id="KW-1185">Reference proteome</keyword>
<dbReference type="InParanoid" id="A0A397R324"/>
<dbReference type="Gene3D" id="3.40.50.300">
    <property type="entry name" value="P-loop containing nucleotide triphosphate hydrolases"/>
    <property type="match status" value="1"/>
</dbReference>
<name>A0A397R324_9MOLU</name>
<dbReference type="Proteomes" id="UP000266506">
    <property type="component" value="Unassembled WGS sequence"/>
</dbReference>
<reference evidence="2 3" key="1">
    <citation type="submission" date="2018-08" db="EMBL/GenBank/DDBJ databases">
        <title>Genomic Encyclopedia of Archaeal and Bacterial Type Strains, Phase II (KMG-II): from individual species to whole genera.</title>
        <authorList>
            <person name="Goeker M."/>
        </authorList>
    </citation>
    <scope>NUCLEOTIDE SEQUENCE [LARGE SCALE GENOMIC DNA]</scope>
    <source>
        <strain evidence="2 3">ATCC 27112</strain>
    </source>
</reference>
<dbReference type="OrthoDB" id="9813134at2"/>
<dbReference type="AlphaFoldDB" id="A0A397R324"/>
<dbReference type="EMBL" id="QXEV01000036">
    <property type="protein sequence ID" value="RIA64821.1"/>
    <property type="molecule type" value="Genomic_DNA"/>
</dbReference>
<feature type="domain" description="ATPase" evidence="1">
    <location>
        <begin position="6"/>
        <end position="215"/>
    </location>
</feature>
<dbReference type="PANTHER" id="PTHR34704:SF1">
    <property type="entry name" value="ATPASE"/>
    <property type="match status" value="1"/>
</dbReference>
<dbReference type="SUPFAM" id="SSF52540">
    <property type="entry name" value="P-loop containing nucleoside triphosphate hydrolases"/>
    <property type="match status" value="1"/>
</dbReference>
<dbReference type="GO" id="GO:0005524">
    <property type="term" value="F:ATP binding"/>
    <property type="evidence" value="ECO:0007669"/>
    <property type="project" value="InterPro"/>
</dbReference>
<dbReference type="InterPro" id="IPR027417">
    <property type="entry name" value="P-loop_NTPase"/>
</dbReference>
<dbReference type="Pfam" id="PF01637">
    <property type="entry name" value="ATPase_2"/>
    <property type="match status" value="1"/>
</dbReference>
<dbReference type="InterPro" id="IPR011579">
    <property type="entry name" value="ATPase_dom"/>
</dbReference>
<comment type="caution">
    <text evidence="2">The sequence shown here is derived from an EMBL/GenBank/DDBJ whole genome shotgun (WGS) entry which is preliminary data.</text>
</comment>
<protein>
    <recommendedName>
        <fullName evidence="1">ATPase domain-containing protein</fullName>
    </recommendedName>
</protein>
<evidence type="ECO:0000313" key="2">
    <source>
        <dbReference type="EMBL" id="RIA64821.1"/>
    </source>
</evidence>
<evidence type="ECO:0000313" key="3">
    <source>
        <dbReference type="Proteomes" id="UP000266506"/>
    </source>
</evidence>
<sequence>MKNVNFIGRQEEFKKLEKCYNEKQSQLVIVSGRRRVGKTFLVNEVFEGDFVFKLTGARDLSVKDQLLNFSNELKRRTGKKQSPKSWNDAFELLRVYLDSFDNARRLVVFFDEMPWLDTKKSKFLENFEYFWNDYGSAKKNLMFIVCGSAASWLQDKIMNNKGGLFDRHSAFITLKPFTLKETEKYLESKNIIWTREDIVRLYMILGGIPYYLNYLDCELTLSENIDSMFFASDATLKNEFELLYSTLFENKEAILKIVETLSKNRYGMSRKDISNVSKIQYNGALTNMLKSLEVSGFIESFVRYGDKKETCYRLCDYYSIFYLKFIKDSKNNDHHFWSNSYANQARKNYEALGFELICLNQIDKIKSALSIGGVLSNNYPWLKQGTNDDDGAQIDLVIERKDHVTSICEIKFYDDSFEIDKEYAQKLRKKIDVFIRTTNCKNSIQLILISSYGLKKNMYSNMINKVVCIDDLF</sequence>
<organism evidence="2 3">
    <name type="scientific">Anaeroplasma bactoclasticum</name>
    <dbReference type="NCBI Taxonomy" id="2088"/>
    <lineage>
        <taxon>Bacteria</taxon>
        <taxon>Bacillati</taxon>
        <taxon>Mycoplasmatota</taxon>
        <taxon>Mollicutes</taxon>
        <taxon>Anaeroplasmatales</taxon>
        <taxon>Anaeroplasmataceae</taxon>
        <taxon>Anaeroplasma</taxon>
    </lineage>
</organism>
<dbReference type="RefSeq" id="WP_119016934.1">
    <property type="nucleotide sequence ID" value="NZ_QXEV01000036.1"/>
</dbReference>